<dbReference type="InterPro" id="IPR005149">
    <property type="entry name" value="Tscrpt_reg_PadR_N"/>
</dbReference>
<dbReference type="InterPro" id="IPR036388">
    <property type="entry name" value="WH-like_DNA-bd_sf"/>
</dbReference>
<keyword evidence="3" id="KW-1185">Reference proteome</keyword>
<dbReference type="EMBL" id="CP045798">
    <property type="protein sequence ID" value="QNB44971.1"/>
    <property type="molecule type" value="Genomic_DNA"/>
</dbReference>
<dbReference type="KEGG" id="tfr:BR63_00700"/>
<dbReference type="SUPFAM" id="SSF46785">
    <property type="entry name" value="Winged helix' DNA-binding domain"/>
    <property type="match status" value="1"/>
</dbReference>
<dbReference type="OrthoDB" id="9808017at2"/>
<dbReference type="AlphaFoldDB" id="A0A7G6DYR7"/>
<feature type="domain" description="Transcription regulator PadR N-terminal" evidence="1">
    <location>
        <begin position="30"/>
        <end position="99"/>
    </location>
</feature>
<evidence type="ECO:0000313" key="2">
    <source>
        <dbReference type="EMBL" id="QNB44971.1"/>
    </source>
</evidence>
<dbReference type="InterPro" id="IPR052509">
    <property type="entry name" value="Metal_resp_DNA-bind_regulator"/>
</dbReference>
<evidence type="ECO:0000259" key="1">
    <source>
        <dbReference type="Pfam" id="PF03551"/>
    </source>
</evidence>
<dbReference type="PANTHER" id="PTHR33169">
    <property type="entry name" value="PADR-FAMILY TRANSCRIPTIONAL REGULATOR"/>
    <property type="match status" value="1"/>
</dbReference>
<protein>
    <submittedName>
        <fullName evidence="2">PadR family transcriptional regulator</fullName>
    </submittedName>
</protein>
<name>A0A7G6DYR7_THEFR</name>
<dbReference type="InterPro" id="IPR036390">
    <property type="entry name" value="WH_DNA-bd_sf"/>
</dbReference>
<reference evidence="2 3" key="1">
    <citation type="journal article" date="2019" name="Front. Microbiol.">
        <title>Thermoanaerosceptrum fracticalcis gen. nov. sp. nov., a Novel Fumarate-Fermenting Microorganism From a Deep Fractured Carbonate Aquifer of the US Great Basin.</title>
        <authorList>
            <person name="Hamilton-Brehm S.D."/>
            <person name="Stewart L.E."/>
            <person name="Zavarin M."/>
            <person name="Caldwell M."/>
            <person name="Lawson P.A."/>
            <person name="Onstott T.C."/>
            <person name="Grzymski J."/>
            <person name="Neveux I."/>
            <person name="Lollar B.S."/>
            <person name="Russell C.E."/>
            <person name="Moser D.P."/>
        </authorList>
    </citation>
    <scope>NUCLEOTIDE SEQUENCE [LARGE SCALE GENOMIC DNA]</scope>
    <source>
        <strain evidence="2 3">DRI-13</strain>
    </source>
</reference>
<evidence type="ECO:0000313" key="3">
    <source>
        <dbReference type="Proteomes" id="UP000515847"/>
    </source>
</evidence>
<sequence length="130" mass="14841">MCREHDKNCNHDSCGCRGGRIEKFMVPCLLLLLLKKEPTHGYDLMEDLAVFGLDNDPGAVYRTLRRLESDELVSSAWDTEGGGAAKRLYRITPGGREFLFTWVKTIRRTRNILDKFLLMYEELAGEEGAQ</sequence>
<organism evidence="2 3">
    <name type="scientific">Thermanaerosceptrum fracticalcis</name>
    <dbReference type="NCBI Taxonomy" id="1712410"/>
    <lineage>
        <taxon>Bacteria</taxon>
        <taxon>Bacillati</taxon>
        <taxon>Bacillota</taxon>
        <taxon>Clostridia</taxon>
        <taxon>Eubacteriales</taxon>
        <taxon>Peptococcaceae</taxon>
        <taxon>Thermanaerosceptrum</taxon>
    </lineage>
</organism>
<gene>
    <name evidence="2" type="ORF">BR63_00700</name>
</gene>
<dbReference type="Gene3D" id="1.10.10.10">
    <property type="entry name" value="Winged helix-like DNA-binding domain superfamily/Winged helix DNA-binding domain"/>
    <property type="match status" value="1"/>
</dbReference>
<accession>A0A7G6DYR7</accession>
<dbReference type="Pfam" id="PF03551">
    <property type="entry name" value="PadR"/>
    <property type="match status" value="1"/>
</dbReference>
<dbReference type="PANTHER" id="PTHR33169:SF14">
    <property type="entry name" value="TRANSCRIPTIONAL REGULATOR RV3488"/>
    <property type="match status" value="1"/>
</dbReference>
<proteinExistence type="predicted"/>
<dbReference type="Proteomes" id="UP000515847">
    <property type="component" value="Chromosome"/>
</dbReference>